<dbReference type="AlphaFoldDB" id="A0A8S0Q8M6"/>
<dbReference type="EMBL" id="CACTIH010001814">
    <property type="protein sequence ID" value="CAA2963916.1"/>
    <property type="molecule type" value="Genomic_DNA"/>
</dbReference>
<comment type="caution">
    <text evidence="2">The sequence shown here is derived from an EMBL/GenBank/DDBJ whole genome shotgun (WGS) entry which is preliminary data.</text>
</comment>
<organism evidence="2 3">
    <name type="scientific">Olea europaea subsp. europaea</name>
    <dbReference type="NCBI Taxonomy" id="158383"/>
    <lineage>
        <taxon>Eukaryota</taxon>
        <taxon>Viridiplantae</taxon>
        <taxon>Streptophyta</taxon>
        <taxon>Embryophyta</taxon>
        <taxon>Tracheophyta</taxon>
        <taxon>Spermatophyta</taxon>
        <taxon>Magnoliopsida</taxon>
        <taxon>eudicotyledons</taxon>
        <taxon>Gunneridae</taxon>
        <taxon>Pentapetalae</taxon>
        <taxon>asterids</taxon>
        <taxon>lamiids</taxon>
        <taxon>Lamiales</taxon>
        <taxon>Oleaceae</taxon>
        <taxon>Oleeae</taxon>
        <taxon>Olea</taxon>
    </lineage>
</organism>
<feature type="compositionally biased region" description="Basic and acidic residues" evidence="1">
    <location>
        <begin position="71"/>
        <end position="96"/>
    </location>
</feature>
<evidence type="ECO:0000313" key="2">
    <source>
        <dbReference type="EMBL" id="CAA2963916.1"/>
    </source>
</evidence>
<keyword evidence="3" id="KW-1185">Reference proteome</keyword>
<gene>
    <name evidence="2" type="ORF">OLEA9_A053038</name>
</gene>
<reference evidence="2 3" key="1">
    <citation type="submission" date="2019-12" db="EMBL/GenBank/DDBJ databases">
        <authorList>
            <person name="Alioto T."/>
            <person name="Alioto T."/>
            <person name="Gomez Garrido J."/>
        </authorList>
    </citation>
    <scope>NUCLEOTIDE SEQUENCE [LARGE SCALE GENOMIC DNA]</scope>
</reference>
<dbReference type="Gramene" id="OE9A053038T1">
    <property type="protein sequence ID" value="OE9A053038C1"/>
    <property type="gene ID" value="OE9A053038"/>
</dbReference>
<protein>
    <submittedName>
        <fullName evidence="2">Uncharacterized protein</fullName>
    </submittedName>
</protein>
<evidence type="ECO:0000256" key="1">
    <source>
        <dbReference type="SAM" id="MobiDB-lite"/>
    </source>
</evidence>
<sequence>MLKRLKKGILGIRIEGIVAEKRDMGLLSMEETLGEDGISPMQSGKSSDPKLESARERSDTLKVEPGNSKCKGFDPIDENGIKAQDREESKSRYRKE</sequence>
<proteinExistence type="predicted"/>
<accession>A0A8S0Q8M6</accession>
<evidence type="ECO:0000313" key="3">
    <source>
        <dbReference type="Proteomes" id="UP000594638"/>
    </source>
</evidence>
<feature type="region of interest" description="Disordered" evidence="1">
    <location>
        <begin position="30"/>
        <end position="96"/>
    </location>
</feature>
<feature type="compositionally biased region" description="Basic and acidic residues" evidence="1">
    <location>
        <begin position="47"/>
        <end position="62"/>
    </location>
</feature>
<dbReference type="Proteomes" id="UP000594638">
    <property type="component" value="Unassembled WGS sequence"/>
</dbReference>
<name>A0A8S0Q8M6_OLEEU</name>